<keyword evidence="4" id="KW-1185">Reference proteome</keyword>
<evidence type="ECO:0000256" key="1">
    <source>
        <dbReference type="SAM" id="MobiDB-lite"/>
    </source>
</evidence>
<dbReference type="EMBL" id="GG657754">
    <property type="protein sequence ID" value="EFL21942.1"/>
    <property type="molecule type" value="Genomic_DNA"/>
</dbReference>
<dbReference type="RefSeq" id="WP_009713763.1">
    <property type="nucleotide sequence ID" value="NZ_GG657754.1"/>
</dbReference>
<dbReference type="STRING" id="457427.SSOG_01654"/>
<evidence type="ECO:0000313" key="4">
    <source>
        <dbReference type="Proteomes" id="UP000003963"/>
    </source>
</evidence>
<keyword evidence="2" id="KW-0472">Membrane</keyword>
<dbReference type="Proteomes" id="UP000003963">
    <property type="component" value="Unassembled WGS sequence"/>
</dbReference>
<dbReference type="AlphaFoldDB" id="D9WQW5"/>
<proteinExistence type="predicted"/>
<protein>
    <submittedName>
        <fullName evidence="3">Uncharacterized protein</fullName>
    </submittedName>
</protein>
<name>D9WQW5_9ACTN</name>
<evidence type="ECO:0000313" key="3">
    <source>
        <dbReference type="EMBL" id="EFL21942.1"/>
    </source>
</evidence>
<evidence type="ECO:0000256" key="2">
    <source>
        <dbReference type="SAM" id="Phobius"/>
    </source>
</evidence>
<feature type="compositionally biased region" description="Low complexity" evidence="1">
    <location>
        <begin position="25"/>
        <end position="43"/>
    </location>
</feature>
<feature type="region of interest" description="Disordered" evidence="1">
    <location>
        <begin position="1"/>
        <end position="43"/>
    </location>
</feature>
<organism evidence="3 4">
    <name type="scientific">Streptomyces himastatinicus ATCC 53653</name>
    <dbReference type="NCBI Taxonomy" id="457427"/>
    <lineage>
        <taxon>Bacteria</taxon>
        <taxon>Bacillati</taxon>
        <taxon>Actinomycetota</taxon>
        <taxon>Actinomycetes</taxon>
        <taxon>Kitasatosporales</taxon>
        <taxon>Streptomycetaceae</taxon>
        <taxon>Streptomyces</taxon>
        <taxon>Streptomyces violaceusniger group</taxon>
    </lineage>
</organism>
<sequence>MSMPPQPQGNPYASAPPQGNPYATPHAPYGQPQQQPHYCQHPHPAAGYGQPMAGVPQVPACRVCASYPAAEVTIRGHVGMLIMMRFQKWPGPYCRTCGTAMRREATTNTLWQGWWSPFSMVIFNPYTIISNLVVRGKLNKLPEPGPAPYGARPDPGKSVLQRPAAYVALLPILWFLFLIVRGG</sequence>
<feature type="transmembrane region" description="Helical" evidence="2">
    <location>
        <begin position="163"/>
        <end position="180"/>
    </location>
</feature>
<reference evidence="3 4" key="1">
    <citation type="submission" date="2009-02" db="EMBL/GenBank/DDBJ databases">
        <title>Annotation of Streptomyces hygroscopicus strain ATCC 53653.</title>
        <authorList>
            <consortium name="The Broad Institute Genome Sequencing Platform"/>
            <consortium name="Broad Institute Microbial Sequencing Center"/>
            <person name="Fischbach M."/>
            <person name="Godfrey P."/>
            <person name="Ward D."/>
            <person name="Young S."/>
            <person name="Zeng Q."/>
            <person name="Koehrsen M."/>
            <person name="Alvarado L."/>
            <person name="Berlin A.M."/>
            <person name="Bochicchio J."/>
            <person name="Borenstein D."/>
            <person name="Chapman S.B."/>
            <person name="Chen Z."/>
            <person name="Engels R."/>
            <person name="Freedman E."/>
            <person name="Gellesch M."/>
            <person name="Goldberg J."/>
            <person name="Griggs A."/>
            <person name="Gujja S."/>
            <person name="Heilman E.R."/>
            <person name="Heiman D.I."/>
            <person name="Hepburn T.A."/>
            <person name="Howarth C."/>
            <person name="Jen D."/>
            <person name="Larson L."/>
            <person name="Lewis B."/>
            <person name="Mehta T."/>
            <person name="Park D."/>
            <person name="Pearson M."/>
            <person name="Richards J."/>
            <person name="Roberts A."/>
            <person name="Saif S."/>
            <person name="Shea T.D."/>
            <person name="Shenoy N."/>
            <person name="Sisk P."/>
            <person name="Stolte C."/>
            <person name="Sykes S.N."/>
            <person name="Thomson T."/>
            <person name="Walk T."/>
            <person name="White J."/>
            <person name="Yandava C."/>
            <person name="Straight P."/>
            <person name="Clardy J."/>
            <person name="Hung D."/>
            <person name="Kolter R."/>
            <person name="Mekalanos J."/>
            <person name="Walker S."/>
            <person name="Walsh C.T."/>
            <person name="Wieland-Brown L.C."/>
            <person name="Haas B."/>
            <person name="Nusbaum C."/>
            <person name="Birren B."/>
        </authorList>
    </citation>
    <scope>NUCLEOTIDE SEQUENCE [LARGE SCALE GENOMIC DNA]</scope>
    <source>
        <strain evidence="3 4">ATCC 53653</strain>
    </source>
</reference>
<gene>
    <name evidence="3" type="ORF">SSOG_01654</name>
</gene>
<dbReference type="HOGENOM" id="CLU_091242_0_0_11"/>
<keyword evidence="2" id="KW-1133">Transmembrane helix</keyword>
<accession>D9WQW5</accession>
<keyword evidence="2" id="KW-0812">Transmembrane</keyword>